<protein>
    <recommendedName>
        <fullName evidence="8">Pantothenate synthetase</fullName>
        <shortName evidence="8">PS</shortName>
        <ecNumber evidence="8">6.3.2.1</ecNumber>
    </recommendedName>
    <alternativeName>
        <fullName evidence="8">Pantoate--beta-alanine ligase</fullName>
    </alternativeName>
    <alternativeName>
        <fullName evidence="8">Pantoate-activating enzyme</fullName>
    </alternativeName>
</protein>
<dbReference type="Gene3D" id="3.40.50.620">
    <property type="entry name" value="HUPs"/>
    <property type="match status" value="1"/>
</dbReference>
<dbReference type="CDD" id="cd00560">
    <property type="entry name" value="PanC"/>
    <property type="match status" value="1"/>
</dbReference>
<evidence type="ECO:0000313" key="9">
    <source>
        <dbReference type="EMBL" id="GGC25750.1"/>
    </source>
</evidence>
<accession>A0ABQ1LKG3</accession>
<evidence type="ECO:0000256" key="3">
    <source>
        <dbReference type="ARBA" id="ARBA00022598"/>
    </source>
</evidence>
<feature type="binding site" evidence="8">
    <location>
        <begin position="144"/>
        <end position="147"/>
    </location>
    <ligand>
        <name>ATP</name>
        <dbReference type="ChEBI" id="CHEBI:30616"/>
    </ligand>
</feature>
<name>A0ABQ1LKG3_9PROT</name>
<comment type="subcellular location">
    <subcellularLocation>
        <location evidence="8">Cytoplasm</location>
    </subcellularLocation>
</comment>
<comment type="pathway">
    <text evidence="1 8">Cofactor biosynthesis; (R)-pantothenate biosynthesis; (R)-pantothenate from (R)-pantoate and beta-alanine: step 1/1.</text>
</comment>
<dbReference type="RefSeq" id="WP_188425595.1">
    <property type="nucleotide sequence ID" value="NZ_BMCH01000002.1"/>
</dbReference>
<evidence type="ECO:0000256" key="6">
    <source>
        <dbReference type="ARBA" id="ARBA00022840"/>
    </source>
</evidence>
<evidence type="ECO:0000313" key="10">
    <source>
        <dbReference type="Proteomes" id="UP000637769"/>
    </source>
</evidence>
<dbReference type="Proteomes" id="UP000637769">
    <property type="component" value="Unassembled WGS sequence"/>
</dbReference>
<keyword evidence="5 8" id="KW-0547">Nucleotide-binding</keyword>
<dbReference type="InterPro" id="IPR042176">
    <property type="entry name" value="Pantoate_ligase_C"/>
</dbReference>
<keyword evidence="10" id="KW-1185">Reference proteome</keyword>
<evidence type="ECO:0000256" key="5">
    <source>
        <dbReference type="ARBA" id="ARBA00022741"/>
    </source>
</evidence>
<keyword evidence="3 8" id="KW-0436">Ligase</keyword>
<comment type="function">
    <text evidence="8">Catalyzes the condensation of pantoate with beta-alanine in an ATP-dependent reaction via a pantoyl-adenylate intermediate.</text>
</comment>
<feature type="active site" description="Proton donor" evidence="8">
    <location>
        <position position="36"/>
    </location>
</feature>
<gene>
    <name evidence="8 9" type="primary">panC</name>
    <name evidence="9" type="ORF">GCM10007207_08960</name>
</gene>
<feature type="binding site" evidence="8">
    <location>
        <begin position="181"/>
        <end position="184"/>
    </location>
    <ligand>
        <name>ATP</name>
        <dbReference type="ChEBI" id="CHEBI:30616"/>
    </ligand>
</feature>
<dbReference type="SUPFAM" id="SSF52374">
    <property type="entry name" value="Nucleotidylyl transferase"/>
    <property type="match status" value="1"/>
</dbReference>
<dbReference type="EC" id="6.3.2.1" evidence="8"/>
<dbReference type="InterPro" id="IPR003721">
    <property type="entry name" value="Pantoate_ligase"/>
</dbReference>
<evidence type="ECO:0000256" key="2">
    <source>
        <dbReference type="ARBA" id="ARBA00009256"/>
    </source>
</evidence>
<reference evidence="10" key="1">
    <citation type="journal article" date="2019" name="Int. J. Syst. Evol. Microbiol.">
        <title>The Global Catalogue of Microorganisms (GCM) 10K type strain sequencing project: providing services to taxonomists for standard genome sequencing and annotation.</title>
        <authorList>
            <consortium name="The Broad Institute Genomics Platform"/>
            <consortium name="The Broad Institute Genome Sequencing Center for Infectious Disease"/>
            <person name="Wu L."/>
            <person name="Ma J."/>
        </authorList>
    </citation>
    <scope>NUCLEOTIDE SEQUENCE [LARGE SCALE GENOMIC DNA]</scope>
    <source>
        <strain evidence="10">CCM 7132</strain>
    </source>
</reference>
<feature type="binding site" evidence="8">
    <location>
        <position position="173"/>
    </location>
    <ligand>
        <name>ATP</name>
        <dbReference type="ChEBI" id="CHEBI:30616"/>
    </ligand>
</feature>
<dbReference type="Gene3D" id="3.30.1300.10">
    <property type="entry name" value="Pantoate-beta-alanine ligase, C-terminal domain"/>
    <property type="match status" value="1"/>
</dbReference>
<comment type="caution">
    <text evidence="9">The sequence shown here is derived from an EMBL/GenBank/DDBJ whole genome shotgun (WGS) entry which is preliminary data.</text>
</comment>
<dbReference type="EMBL" id="BMCH01000002">
    <property type="protein sequence ID" value="GGC25750.1"/>
    <property type="molecule type" value="Genomic_DNA"/>
</dbReference>
<comment type="subunit">
    <text evidence="8">Homodimer.</text>
</comment>
<keyword evidence="4 8" id="KW-0566">Pantothenate biosynthesis</keyword>
<evidence type="ECO:0000256" key="8">
    <source>
        <dbReference type="HAMAP-Rule" id="MF_00158"/>
    </source>
</evidence>
<sequence>MIIRDIATLKQTIRGWKQAGETIGFVPTMGALHEGHLSLVTQARAQAQRVIVSIFVNPTQFNNPTDLATYPRTEAEDIALLGHVDALFIPAAETMYPAGFSSTVRVSAMAGILEGAHRPGHFDGMATVVTKLFSLTEADSAFFGEKDWQQLQIVRRFVQDLNLPIDIVACPTLRESDGLALSSRNRRLSPEGRKNAPALHAILQQTATAIRQGHPIAEALDKGRAALVAAGFGPIDYLACCEAESLTPVTTVFTTKHDNVGLRLLVAAALESVRLIDNIVI</sequence>
<dbReference type="PANTHER" id="PTHR21299:SF1">
    <property type="entry name" value="PANTOATE--BETA-ALANINE LIGASE"/>
    <property type="match status" value="1"/>
</dbReference>
<dbReference type="PANTHER" id="PTHR21299">
    <property type="entry name" value="CYTIDYLATE KINASE/PANTOATE-BETA-ALANINE LIGASE"/>
    <property type="match status" value="1"/>
</dbReference>
<comment type="similarity">
    <text evidence="2 8">Belongs to the pantothenate synthetase family.</text>
</comment>
<dbReference type="HAMAP" id="MF_00158">
    <property type="entry name" value="PanC"/>
    <property type="match status" value="1"/>
</dbReference>
<feature type="binding site" evidence="8">
    <location>
        <position position="150"/>
    </location>
    <ligand>
        <name>(R)-pantoate</name>
        <dbReference type="ChEBI" id="CHEBI:15980"/>
    </ligand>
</feature>
<keyword evidence="6 8" id="KW-0067">ATP-binding</keyword>
<feature type="binding site" evidence="8">
    <location>
        <begin position="29"/>
        <end position="36"/>
    </location>
    <ligand>
        <name>ATP</name>
        <dbReference type="ChEBI" id="CHEBI:30616"/>
    </ligand>
</feature>
<dbReference type="NCBIfam" id="TIGR00018">
    <property type="entry name" value="panC"/>
    <property type="match status" value="1"/>
</dbReference>
<keyword evidence="8" id="KW-0963">Cytoplasm</keyword>
<dbReference type="Pfam" id="PF02569">
    <property type="entry name" value="Pantoate_ligase"/>
    <property type="match status" value="1"/>
</dbReference>
<evidence type="ECO:0000256" key="4">
    <source>
        <dbReference type="ARBA" id="ARBA00022655"/>
    </source>
</evidence>
<feature type="binding site" evidence="8">
    <location>
        <position position="60"/>
    </location>
    <ligand>
        <name>(R)-pantoate</name>
        <dbReference type="ChEBI" id="CHEBI:15980"/>
    </ligand>
</feature>
<feature type="binding site" evidence="8">
    <location>
        <position position="60"/>
    </location>
    <ligand>
        <name>beta-alanine</name>
        <dbReference type="ChEBI" id="CHEBI:57966"/>
    </ligand>
</feature>
<evidence type="ECO:0000256" key="1">
    <source>
        <dbReference type="ARBA" id="ARBA00004990"/>
    </source>
</evidence>
<dbReference type="InterPro" id="IPR014729">
    <property type="entry name" value="Rossmann-like_a/b/a_fold"/>
</dbReference>
<dbReference type="NCBIfam" id="TIGR00125">
    <property type="entry name" value="cyt_tran_rel"/>
    <property type="match status" value="1"/>
</dbReference>
<comment type="catalytic activity">
    <reaction evidence="7 8">
        <text>(R)-pantoate + beta-alanine + ATP = (R)-pantothenate + AMP + diphosphate + H(+)</text>
        <dbReference type="Rhea" id="RHEA:10912"/>
        <dbReference type="ChEBI" id="CHEBI:15378"/>
        <dbReference type="ChEBI" id="CHEBI:15980"/>
        <dbReference type="ChEBI" id="CHEBI:29032"/>
        <dbReference type="ChEBI" id="CHEBI:30616"/>
        <dbReference type="ChEBI" id="CHEBI:33019"/>
        <dbReference type="ChEBI" id="CHEBI:57966"/>
        <dbReference type="ChEBI" id="CHEBI:456215"/>
        <dbReference type="EC" id="6.3.2.1"/>
    </reaction>
</comment>
<proteinExistence type="inferred from homology"/>
<comment type="miscellaneous">
    <text evidence="8">The reaction proceeds by a bi uni uni bi ping pong mechanism.</text>
</comment>
<evidence type="ECO:0000256" key="7">
    <source>
        <dbReference type="ARBA" id="ARBA00048258"/>
    </source>
</evidence>
<organism evidence="9 10">
    <name type="scientific">Asaia siamensis</name>
    <dbReference type="NCBI Taxonomy" id="110479"/>
    <lineage>
        <taxon>Bacteria</taxon>
        <taxon>Pseudomonadati</taxon>
        <taxon>Pseudomonadota</taxon>
        <taxon>Alphaproteobacteria</taxon>
        <taxon>Acetobacterales</taxon>
        <taxon>Acetobacteraceae</taxon>
        <taxon>Asaia</taxon>
    </lineage>
</organism>
<dbReference type="InterPro" id="IPR004821">
    <property type="entry name" value="Cyt_trans-like"/>
</dbReference>